<dbReference type="NCBIfam" id="TIGR00080">
    <property type="entry name" value="pimt"/>
    <property type="match status" value="1"/>
</dbReference>
<dbReference type="FunFam" id="3.40.50.150:FF:000010">
    <property type="entry name" value="Protein-L-isoaspartate O-methyltransferase"/>
    <property type="match status" value="1"/>
</dbReference>
<evidence type="ECO:0000256" key="3">
    <source>
        <dbReference type="ARBA" id="ARBA00022490"/>
    </source>
</evidence>
<gene>
    <name evidence="7" type="primary">pcm</name>
    <name evidence="8" type="ORF">SAMN02746098_02463</name>
</gene>
<evidence type="ECO:0000256" key="2">
    <source>
        <dbReference type="ARBA" id="ARBA00005369"/>
    </source>
</evidence>
<evidence type="ECO:0000256" key="6">
    <source>
        <dbReference type="ARBA" id="ARBA00022691"/>
    </source>
</evidence>
<accession>A0A1M5YDN6</accession>
<evidence type="ECO:0000256" key="7">
    <source>
        <dbReference type="HAMAP-Rule" id="MF_00090"/>
    </source>
</evidence>
<dbReference type="EMBL" id="FQXJ01000007">
    <property type="protein sequence ID" value="SHI10004.1"/>
    <property type="molecule type" value="Genomic_DNA"/>
</dbReference>
<dbReference type="PANTHER" id="PTHR11579">
    <property type="entry name" value="PROTEIN-L-ISOASPARTATE O-METHYLTRANSFERASE"/>
    <property type="match status" value="1"/>
</dbReference>
<dbReference type="InterPro" id="IPR029063">
    <property type="entry name" value="SAM-dependent_MTases_sf"/>
</dbReference>
<dbReference type="CDD" id="cd02440">
    <property type="entry name" value="AdoMet_MTases"/>
    <property type="match status" value="1"/>
</dbReference>
<dbReference type="GO" id="GO:0004719">
    <property type="term" value="F:protein-L-isoaspartate (D-aspartate) O-methyltransferase activity"/>
    <property type="evidence" value="ECO:0007669"/>
    <property type="project" value="UniProtKB-UniRule"/>
</dbReference>
<comment type="catalytic activity">
    <reaction evidence="7">
        <text>[protein]-L-isoaspartate + S-adenosyl-L-methionine = [protein]-L-isoaspartate alpha-methyl ester + S-adenosyl-L-homocysteine</text>
        <dbReference type="Rhea" id="RHEA:12705"/>
        <dbReference type="Rhea" id="RHEA-COMP:12143"/>
        <dbReference type="Rhea" id="RHEA-COMP:12144"/>
        <dbReference type="ChEBI" id="CHEBI:57856"/>
        <dbReference type="ChEBI" id="CHEBI:59789"/>
        <dbReference type="ChEBI" id="CHEBI:90596"/>
        <dbReference type="ChEBI" id="CHEBI:90598"/>
        <dbReference type="EC" id="2.1.1.77"/>
    </reaction>
</comment>
<dbReference type="InterPro" id="IPR000682">
    <property type="entry name" value="PCMT"/>
</dbReference>
<feature type="active site" evidence="7">
    <location>
        <position position="71"/>
    </location>
</feature>
<dbReference type="SUPFAM" id="SSF53335">
    <property type="entry name" value="S-adenosyl-L-methionine-dependent methyltransferases"/>
    <property type="match status" value="1"/>
</dbReference>
<keyword evidence="3 7" id="KW-0963">Cytoplasm</keyword>
<dbReference type="STRING" id="1121420.SAMN02746098_02463"/>
<dbReference type="HAMAP" id="MF_00090">
    <property type="entry name" value="PIMT"/>
    <property type="match status" value="1"/>
</dbReference>
<organism evidence="8 9">
    <name type="scientific">Desulfosporosinus lacus DSM 15449</name>
    <dbReference type="NCBI Taxonomy" id="1121420"/>
    <lineage>
        <taxon>Bacteria</taxon>
        <taxon>Bacillati</taxon>
        <taxon>Bacillota</taxon>
        <taxon>Clostridia</taxon>
        <taxon>Eubacteriales</taxon>
        <taxon>Desulfitobacteriaceae</taxon>
        <taxon>Desulfosporosinus</taxon>
    </lineage>
</organism>
<dbReference type="PANTHER" id="PTHR11579:SF0">
    <property type="entry name" value="PROTEIN-L-ISOASPARTATE(D-ASPARTATE) O-METHYLTRANSFERASE"/>
    <property type="match status" value="1"/>
</dbReference>
<dbReference type="Proteomes" id="UP000183954">
    <property type="component" value="Unassembled WGS sequence"/>
</dbReference>
<dbReference type="RefSeq" id="WP_143187610.1">
    <property type="nucleotide sequence ID" value="NZ_FQXJ01000007.1"/>
</dbReference>
<evidence type="ECO:0000313" key="9">
    <source>
        <dbReference type="Proteomes" id="UP000183954"/>
    </source>
</evidence>
<protein>
    <recommendedName>
        <fullName evidence="7">Protein-L-isoaspartate O-methyltransferase</fullName>
        <ecNumber evidence="7">2.1.1.77</ecNumber>
    </recommendedName>
    <alternativeName>
        <fullName evidence="7">L-isoaspartyl protein carboxyl methyltransferase</fullName>
    </alternativeName>
    <alternativeName>
        <fullName evidence="7">Protein L-isoaspartyl methyltransferase</fullName>
    </alternativeName>
    <alternativeName>
        <fullName evidence="7">Protein-beta-aspartate methyltransferase</fullName>
        <shortName evidence="7">PIMT</shortName>
    </alternativeName>
</protein>
<dbReference type="EC" id="2.1.1.77" evidence="7"/>
<dbReference type="NCBIfam" id="NF001453">
    <property type="entry name" value="PRK00312.1"/>
    <property type="match status" value="1"/>
</dbReference>
<dbReference type="PROSITE" id="PS01279">
    <property type="entry name" value="PCMT"/>
    <property type="match status" value="1"/>
</dbReference>
<sequence length="229" mass="25665">MGKDYWKDDLNGREAEREWMVRTQLRSRDITDEAVIQSMLIVPRHRYVKEDKQELAYYDTALEIEAEQTISQPYIVALMAQALELKTSDKALEIGTGSGYSAAILSRMAKRVYTIERHNLLAHLAEERFNSQGYENIEVRVGDGTLGWTEKAPFDAILVTAGGPKIPDSLIEQLAPGGRLVIPVGKKEDQHLVRVKKTLLSELIEEDLGAVRFVPLIGTKGWKEAEAGS</sequence>
<dbReference type="Gene3D" id="3.40.50.150">
    <property type="entry name" value="Vaccinia Virus protein VP39"/>
    <property type="match status" value="1"/>
</dbReference>
<comment type="similarity">
    <text evidence="2 7">Belongs to the methyltransferase superfamily. L-isoaspartyl/D-aspartyl protein methyltransferase family.</text>
</comment>
<comment type="function">
    <text evidence="7">Catalyzes the methyl esterification of L-isoaspartyl residues in peptides and proteins that result from spontaneous decomposition of normal L-aspartyl and L-asparaginyl residues. It plays a role in the repair and/or degradation of damaged proteins.</text>
</comment>
<dbReference type="AlphaFoldDB" id="A0A1M5YDN6"/>
<keyword evidence="5 7" id="KW-0808">Transferase</keyword>
<evidence type="ECO:0000313" key="8">
    <source>
        <dbReference type="EMBL" id="SHI10004.1"/>
    </source>
</evidence>
<dbReference type="OrthoDB" id="9772751at2"/>
<evidence type="ECO:0000256" key="5">
    <source>
        <dbReference type="ARBA" id="ARBA00022679"/>
    </source>
</evidence>
<dbReference type="GO" id="GO:0030091">
    <property type="term" value="P:protein repair"/>
    <property type="evidence" value="ECO:0007669"/>
    <property type="project" value="UniProtKB-UniRule"/>
</dbReference>
<name>A0A1M5YDN6_9FIRM</name>
<reference evidence="9" key="1">
    <citation type="submission" date="2016-11" db="EMBL/GenBank/DDBJ databases">
        <authorList>
            <person name="Varghese N."/>
            <person name="Submissions S."/>
        </authorList>
    </citation>
    <scope>NUCLEOTIDE SEQUENCE [LARGE SCALE GENOMIC DNA]</scope>
    <source>
        <strain evidence="9">DSM 15449</strain>
    </source>
</reference>
<keyword evidence="9" id="KW-1185">Reference proteome</keyword>
<proteinExistence type="inferred from homology"/>
<dbReference type="GO" id="GO:0005737">
    <property type="term" value="C:cytoplasm"/>
    <property type="evidence" value="ECO:0007669"/>
    <property type="project" value="UniProtKB-SubCell"/>
</dbReference>
<dbReference type="Pfam" id="PF01135">
    <property type="entry name" value="PCMT"/>
    <property type="match status" value="1"/>
</dbReference>
<keyword evidence="6 7" id="KW-0949">S-adenosyl-L-methionine</keyword>
<comment type="subcellular location">
    <subcellularLocation>
        <location evidence="1 7">Cytoplasm</location>
    </subcellularLocation>
</comment>
<evidence type="ECO:0000256" key="1">
    <source>
        <dbReference type="ARBA" id="ARBA00004496"/>
    </source>
</evidence>
<evidence type="ECO:0000256" key="4">
    <source>
        <dbReference type="ARBA" id="ARBA00022603"/>
    </source>
</evidence>
<keyword evidence="4 7" id="KW-0489">Methyltransferase</keyword>
<dbReference type="GO" id="GO:0032259">
    <property type="term" value="P:methylation"/>
    <property type="evidence" value="ECO:0007669"/>
    <property type="project" value="UniProtKB-KW"/>
</dbReference>